<protein>
    <submittedName>
        <fullName evidence="1">Uncharacterized protein</fullName>
    </submittedName>
</protein>
<gene>
    <name evidence="1" type="ORF">HIJ39_23185</name>
</gene>
<dbReference type="RefSeq" id="WP_169103382.1">
    <property type="nucleotide sequence ID" value="NZ_JABBVZ010000306.1"/>
</dbReference>
<accession>A0A7Y0L8D7</accession>
<reference evidence="1 2" key="1">
    <citation type="submission" date="2020-04" db="EMBL/GenBank/DDBJ databases">
        <authorList>
            <person name="Zhang R."/>
            <person name="Schippers A."/>
        </authorList>
    </citation>
    <scope>NUCLEOTIDE SEQUENCE [LARGE SCALE GENOMIC DNA]</scope>
    <source>
        <strain evidence="1 2">DSM 109850</strain>
    </source>
</reference>
<dbReference type="EMBL" id="JABBVZ010000306">
    <property type="protein sequence ID" value="NMP25199.1"/>
    <property type="molecule type" value="Genomic_DNA"/>
</dbReference>
<keyword evidence="2" id="KW-1185">Reference proteome</keyword>
<dbReference type="AlphaFoldDB" id="A0A7Y0L8D7"/>
<comment type="caution">
    <text evidence="1">The sequence shown here is derived from an EMBL/GenBank/DDBJ whole genome shotgun (WGS) entry which is preliminary data.</text>
</comment>
<dbReference type="Proteomes" id="UP000533476">
    <property type="component" value="Unassembled WGS sequence"/>
</dbReference>
<organism evidence="1 2">
    <name type="scientific">Sulfobacillus harzensis</name>
    <dbReference type="NCBI Taxonomy" id="2729629"/>
    <lineage>
        <taxon>Bacteria</taxon>
        <taxon>Bacillati</taxon>
        <taxon>Bacillota</taxon>
        <taxon>Clostridia</taxon>
        <taxon>Eubacteriales</taxon>
        <taxon>Clostridiales Family XVII. Incertae Sedis</taxon>
        <taxon>Sulfobacillus</taxon>
    </lineage>
</organism>
<name>A0A7Y0L8D7_9FIRM</name>
<proteinExistence type="predicted"/>
<evidence type="ECO:0000313" key="2">
    <source>
        <dbReference type="Proteomes" id="UP000533476"/>
    </source>
</evidence>
<sequence>MTGLSAHVVSVYFCRVCEAYYAAKAPGEMADLIILHLVLFHEGRRDTPGQVTHWTVYETEVIEDDATNSHF</sequence>
<evidence type="ECO:0000313" key="1">
    <source>
        <dbReference type="EMBL" id="NMP25199.1"/>
    </source>
</evidence>